<dbReference type="EMBL" id="LR796954">
    <property type="protein sequence ID" value="CAB4177711.1"/>
    <property type="molecule type" value="Genomic_DNA"/>
</dbReference>
<dbReference type="EMBL" id="LR796467">
    <property type="protein sequence ID" value="CAB4146671.1"/>
    <property type="molecule type" value="Genomic_DNA"/>
</dbReference>
<sequence>MPTIEVSAGAFTNFAYRLTFPAGVTTPGGNTSLELKGTPILGVFVNGRSVIRIYSGTRDSAWSASSAAIDANKLVEFISSTHYSTTIGPVISTVTGAGTLTMTTQVQTTFAVATQSGTASWFMLAVANGNGTGTTLYQKITGTVGVTGSGADLIISDTSITSGQQYKVVDLTFTFPSVFTYT</sequence>
<accession>A0A6J5Q847</accession>
<evidence type="ECO:0000313" key="1">
    <source>
        <dbReference type="EMBL" id="CAB4146671.1"/>
    </source>
</evidence>
<proteinExistence type="predicted"/>
<evidence type="ECO:0000313" key="4">
    <source>
        <dbReference type="EMBL" id="CAB4200264.1"/>
    </source>
</evidence>
<protein>
    <submittedName>
        <fullName evidence="2">Uncharacterized protein</fullName>
    </submittedName>
</protein>
<dbReference type="EMBL" id="LR797301">
    <property type="protein sequence ID" value="CAB4200264.1"/>
    <property type="molecule type" value="Genomic_DNA"/>
</dbReference>
<evidence type="ECO:0000313" key="3">
    <source>
        <dbReference type="EMBL" id="CAB4187161.1"/>
    </source>
</evidence>
<evidence type="ECO:0000313" key="2">
    <source>
        <dbReference type="EMBL" id="CAB4177711.1"/>
    </source>
</evidence>
<reference evidence="2" key="1">
    <citation type="submission" date="2020-05" db="EMBL/GenBank/DDBJ databases">
        <authorList>
            <person name="Chiriac C."/>
            <person name="Salcher M."/>
            <person name="Ghai R."/>
            <person name="Kavagutti S V."/>
        </authorList>
    </citation>
    <scope>NUCLEOTIDE SEQUENCE</scope>
</reference>
<organism evidence="2">
    <name type="scientific">uncultured Caudovirales phage</name>
    <dbReference type="NCBI Taxonomy" id="2100421"/>
    <lineage>
        <taxon>Viruses</taxon>
        <taxon>Duplodnaviria</taxon>
        <taxon>Heunggongvirae</taxon>
        <taxon>Uroviricota</taxon>
        <taxon>Caudoviricetes</taxon>
        <taxon>Peduoviridae</taxon>
        <taxon>Maltschvirus</taxon>
        <taxon>Maltschvirus maltsch</taxon>
    </lineage>
</organism>
<dbReference type="EMBL" id="LR797110">
    <property type="protein sequence ID" value="CAB4187161.1"/>
    <property type="molecule type" value="Genomic_DNA"/>
</dbReference>
<gene>
    <name evidence="2" type="ORF">UFOVP1008_36</name>
    <name evidence="3" type="ORF">UFOVP1160_10</name>
    <name evidence="4" type="ORF">UFOVP1352_40</name>
    <name evidence="1" type="ORF">UFOVP498_44</name>
</gene>
<name>A0A6J5Q847_9CAUD</name>